<feature type="transmembrane region" description="Helical" evidence="1">
    <location>
        <begin position="106"/>
        <end position="125"/>
    </location>
</feature>
<dbReference type="Pfam" id="PF02517">
    <property type="entry name" value="Rce1-like"/>
    <property type="match status" value="1"/>
</dbReference>
<feature type="transmembrane region" description="Helical" evidence="1">
    <location>
        <begin position="12"/>
        <end position="31"/>
    </location>
</feature>
<keyword evidence="4" id="KW-1185">Reference proteome</keyword>
<accession>A0A133V7S6</accession>
<dbReference type="GO" id="GO:0080120">
    <property type="term" value="P:CAAX-box protein maturation"/>
    <property type="evidence" value="ECO:0007669"/>
    <property type="project" value="UniProtKB-ARBA"/>
</dbReference>
<dbReference type="EMBL" id="LHXX01000014">
    <property type="protein sequence ID" value="KXB02501.1"/>
    <property type="molecule type" value="Genomic_DNA"/>
</dbReference>
<feature type="domain" description="CAAX prenyl protease 2/Lysostaphin resistance protein A-like" evidence="2">
    <location>
        <begin position="106"/>
        <end position="192"/>
    </location>
</feature>
<proteinExistence type="predicted"/>
<keyword evidence="1" id="KW-0812">Transmembrane</keyword>
<evidence type="ECO:0000256" key="1">
    <source>
        <dbReference type="SAM" id="Phobius"/>
    </source>
</evidence>
<feature type="transmembrane region" description="Helical" evidence="1">
    <location>
        <begin position="74"/>
        <end position="94"/>
    </location>
</feature>
<feature type="transmembrane region" description="Helical" evidence="1">
    <location>
        <begin position="182"/>
        <end position="201"/>
    </location>
</feature>
<organism evidence="3 4">
    <name type="scientific">candidate division MSBL1 archaeon SCGC-AAA261D19</name>
    <dbReference type="NCBI Taxonomy" id="1698273"/>
    <lineage>
        <taxon>Archaea</taxon>
        <taxon>Methanobacteriati</taxon>
        <taxon>Methanobacteriota</taxon>
        <taxon>candidate division MSBL1</taxon>
    </lineage>
</organism>
<keyword evidence="1" id="KW-1133">Transmembrane helix</keyword>
<dbReference type="Proteomes" id="UP000070400">
    <property type="component" value="Unassembled WGS sequence"/>
</dbReference>
<feature type="transmembrane region" description="Helical" evidence="1">
    <location>
        <begin position="157"/>
        <end position="176"/>
    </location>
</feature>
<dbReference type="GO" id="GO:0004175">
    <property type="term" value="F:endopeptidase activity"/>
    <property type="evidence" value="ECO:0007669"/>
    <property type="project" value="UniProtKB-ARBA"/>
</dbReference>
<protein>
    <recommendedName>
        <fullName evidence="2">CAAX prenyl protease 2/Lysostaphin resistance protein A-like domain-containing protein</fullName>
    </recommendedName>
</protein>
<keyword evidence="1" id="KW-0472">Membrane</keyword>
<evidence type="ECO:0000313" key="4">
    <source>
        <dbReference type="Proteomes" id="UP000070400"/>
    </source>
</evidence>
<reference evidence="3 4" key="1">
    <citation type="journal article" date="2016" name="Sci. Rep.">
        <title>Metabolic traits of an uncultured archaeal lineage -MSBL1- from brine pools of the Red Sea.</title>
        <authorList>
            <person name="Mwirichia R."/>
            <person name="Alam I."/>
            <person name="Rashid M."/>
            <person name="Vinu M."/>
            <person name="Ba-Alawi W."/>
            <person name="Anthony Kamau A."/>
            <person name="Kamanda Ngugi D."/>
            <person name="Goker M."/>
            <person name="Klenk H.P."/>
            <person name="Bajic V."/>
            <person name="Stingl U."/>
        </authorList>
    </citation>
    <scope>NUCLEOTIDE SEQUENCE [LARGE SCALE GENOMIC DNA]</scope>
    <source>
        <strain evidence="3">SCGC-AAA261D19</strain>
    </source>
</reference>
<dbReference type="AlphaFoldDB" id="A0A133V7S6"/>
<sequence length="203" mass="22803">MKERVFSKLDGIELSILIATYIAVTIMAFYAPIKIEWVWRVPQVILPFVIVQVRHESIKRIGLHLKNFFQNLGVGIATAALLTVGLAPIYLWLWPPVMPTSLYFGVWVWASLFIVTNAFVIELFYRGCLQPRLKALTGAMPALAITSLLCGLDFFEFMIFGPITAVLAAVAFGFLYYKTRSLVAPVAAHILWFLFVMVVVVST</sequence>
<evidence type="ECO:0000259" key="2">
    <source>
        <dbReference type="Pfam" id="PF02517"/>
    </source>
</evidence>
<gene>
    <name evidence="3" type="ORF">AKJ43_01685</name>
</gene>
<comment type="caution">
    <text evidence="3">The sequence shown here is derived from an EMBL/GenBank/DDBJ whole genome shotgun (WGS) entry which is preliminary data.</text>
</comment>
<evidence type="ECO:0000313" key="3">
    <source>
        <dbReference type="EMBL" id="KXB02501.1"/>
    </source>
</evidence>
<name>A0A133V7S6_9EURY</name>
<dbReference type="InterPro" id="IPR003675">
    <property type="entry name" value="Rce1/LyrA-like_dom"/>
</dbReference>